<proteinExistence type="predicted"/>
<dbReference type="AlphaFoldDB" id="A0A0S6UFW4"/>
<evidence type="ECO:0000313" key="1">
    <source>
        <dbReference type="EMBL" id="GAF27407.1"/>
    </source>
</evidence>
<gene>
    <name evidence="1" type="ORF">MTY_2749</name>
</gene>
<organism evidence="1">
    <name type="scientific">Moorella thermoacetica Y72</name>
    <dbReference type="NCBI Taxonomy" id="1325331"/>
    <lineage>
        <taxon>Bacteria</taxon>
        <taxon>Bacillati</taxon>
        <taxon>Bacillota</taxon>
        <taxon>Clostridia</taxon>
        <taxon>Neomoorellales</taxon>
        <taxon>Neomoorellaceae</taxon>
        <taxon>Neomoorella</taxon>
    </lineage>
</organism>
<accession>A0A0S6UFW4</accession>
<reference evidence="1" key="1">
    <citation type="journal article" date="2014" name="Gene">
        <title>Genome-guided analysis of transformation efficiency and carbon dioxide assimilation by Moorella thermoacetica Y72.</title>
        <authorList>
            <person name="Tsukahara K."/>
            <person name="Kita A."/>
            <person name="Nakashimada Y."/>
            <person name="Hoshino T."/>
            <person name="Murakami K."/>
        </authorList>
    </citation>
    <scope>NUCLEOTIDE SEQUENCE [LARGE SCALE GENOMIC DNA]</scope>
    <source>
        <strain evidence="1">Y72</strain>
    </source>
</reference>
<dbReference type="Proteomes" id="UP000063718">
    <property type="component" value="Unassembled WGS sequence"/>
</dbReference>
<sequence length="39" mass="4351">MPGPEVQSLGGKNVHQAGKASCMGTFVLRHFLRSFHLRR</sequence>
<protein>
    <submittedName>
        <fullName evidence="1">Uncharacterized protein</fullName>
    </submittedName>
</protein>
<name>A0A0S6UFW4_NEOTH</name>
<dbReference type="EMBL" id="DF238840">
    <property type="protein sequence ID" value="GAF27407.1"/>
    <property type="molecule type" value="Genomic_DNA"/>
</dbReference>